<dbReference type="AlphaFoldDB" id="A0A7G9WKE0"/>
<evidence type="ECO:0000256" key="3">
    <source>
        <dbReference type="PIRSR" id="PIRSR610905-1"/>
    </source>
</evidence>
<keyword evidence="5" id="KW-0175">Coiled coil</keyword>
<evidence type="ECO:0000256" key="2">
    <source>
        <dbReference type="ARBA" id="ARBA00038358"/>
    </source>
</evidence>
<feature type="binding site" evidence="4">
    <location>
        <position position="158"/>
    </location>
    <ligand>
        <name>substrate</name>
    </ligand>
</feature>
<reference evidence="6 7" key="1">
    <citation type="submission" date="2020-08" db="EMBL/GenBank/DDBJ databases">
        <authorList>
            <person name="Ren C."/>
            <person name="Gu Y."/>
            <person name="Xu Y."/>
        </authorList>
    </citation>
    <scope>NUCLEOTIDE SEQUENCE [LARGE SCALE GENOMIC DNA]</scope>
    <source>
        <strain evidence="6 7">LBM18003</strain>
    </source>
</reference>
<sequence>MQDFLTQEERKWAEDSFSKLSQKLEAECGRLKNKIPYIAEDGHYQIDWAEKDIAWWTNGFWGGILWQMYHATGKACYRNSAVHLEEQLDRALQDFTALNHDVGFMWMHTAVADYRLTGNHQSLVRGEHAASLLLGRFNPLGNYICAWNENRPGWMIIDCLMNLSLLYWAGEREKDPRFAAAACRHADTALEKLMRPDGSCSHIAILDPQTGELLETPGGQGYAAGSSWSRGQAWAVYGFAISYVHTEEIRYLDAAKRAAHYFLTNAAATEYLPLCDFRAPEKPIYYDATAGACAACGLLEIAKHVSETEKRLYQTGALRLLCALDERCCDWNPAHDGIVGNGKVDYHGGTEQQSLIYGDYFYLEGILRLLQKDFFIW</sequence>
<keyword evidence="1 6" id="KW-0378">Hydrolase</keyword>
<keyword evidence="7" id="KW-1185">Reference proteome</keyword>
<feature type="binding site" evidence="4">
    <location>
        <position position="101"/>
    </location>
    <ligand>
        <name>substrate</name>
    </ligand>
</feature>
<dbReference type="GO" id="GO:0052757">
    <property type="term" value="F:chondroitin hydrolase activity"/>
    <property type="evidence" value="ECO:0007669"/>
    <property type="project" value="TreeGrafter"/>
</dbReference>
<name>A0A7G9WKE0_9FIRM</name>
<evidence type="ECO:0000313" key="7">
    <source>
        <dbReference type="Proteomes" id="UP000516046"/>
    </source>
</evidence>
<comment type="similarity">
    <text evidence="2">Belongs to the glycosyl hydrolase 88 family.</text>
</comment>
<feature type="active site" description="Nucleophile" evidence="3">
    <location>
        <position position="101"/>
    </location>
</feature>
<dbReference type="Proteomes" id="UP000516046">
    <property type="component" value="Chromosome"/>
</dbReference>
<dbReference type="PANTHER" id="PTHR36845:SF1">
    <property type="entry name" value="HYDROLASE, PUTATIVE (AFU_ORTHOLOGUE AFUA_7G05090)-RELATED"/>
    <property type="match status" value="1"/>
</dbReference>
<dbReference type="EMBL" id="CP060696">
    <property type="protein sequence ID" value="QNO19152.1"/>
    <property type="molecule type" value="Genomic_DNA"/>
</dbReference>
<dbReference type="InterPro" id="IPR052369">
    <property type="entry name" value="UG_Glycosaminoglycan_Hydrolase"/>
</dbReference>
<feature type="active site" description="Proton donor" evidence="3">
    <location>
        <position position="158"/>
    </location>
</feature>
<feature type="binding site" evidence="4">
    <location>
        <position position="234"/>
    </location>
    <ligand>
        <name>substrate</name>
    </ligand>
</feature>
<dbReference type="KEGG" id="caml:H6X83_05990"/>
<evidence type="ECO:0000313" key="6">
    <source>
        <dbReference type="EMBL" id="QNO19152.1"/>
    </source>
</evidence>
<protein>
    <submittedName>
        <fullName evidence="6">Glycoside hydrolase family 88 protein</fullName>
    </submittedName>
</protein>
<dbReference type="Pfam" id="PF07470">
    <property type="entry name" value="Glyco_hydro_88"/>
    <property type="match status" value="1"/>
</dbReference>
<dbReference type="PANTHER" id="PTHR36845">
    <property type="entry name" value="HYDROLASE, PUTATIVE (AFU_ORTHOLOGUE AFUA_7G05090)-RELATED"/>
    <property type="match status" value="1"/>
</dbReference>
<dbReference type="SUPFAM" id="SSF48208">
    <property type="entry name" value="Six-hairpin glycosidases"/>
    <property type="match status" value="1"/>
</dbReference>
<dbReference type="RefSeq" id="WP_212508221.1">
    <property type="nucleotide sequence ID" value="NZ_CP060696.1"/>
</dbReference>
<proteinExistence type="inferred from homology"/>
<feature type="coiled-coil region" evidence="5">
    <location>
        <begin position="74"/>
        <end position="101"/>
    </location>
</feature>
<organism evidence="6 7">
    <name type="scientific">Caproicibacterium amylolyticum</name>
    <dbReference type="NCBI Taxonomy" id="2766537"/>
    <lineage>
        <taxon>Bacteria</taxon>
        <taxon>Bacillati</taxon>
        <taxon>Bacillota</taxon>
        <taxon>Clostridia</taxon>
        <taxon>Eubacteriales</taxon>
        <taxon>Oscillospiraceae</taxon>
        <taxon>Caproicibacterium</taxon>
    </lineage>
</organism>
<dbReference type="Gene3D" id="1.50.10.10">
    <property type="match status" value="1"/>
</dbReference>
<feature type="binding site" evidence="4">
    <location>
        <position position="230"/>
    </location>
    <ligand>
        <name>substrate</name>
    </ligand>
</feature>
<dbReference type="InterPro" id="IPR008928">
    <property type="entry name" value="6-hairpin_glycosidase_sf"/>
</dbReference>
<evidence type="ECO:0000256" key="1">
    <source>
        <dbReference type="ARBA" id="ARBA00022801"/>
    </source>
</evidence>
<gene>
    <name evidence="6" type="ORF">H6X83_05990</name>
</gene>
<evidence type="ECO:0000256" key="5">
    <source>
        <dbReference type="SAM" id="Coils"/>
    </source>
</evidence>
<accession>A0A7G9WKE0</accession>
<evidence type="ECO:0000256" key="4">
    <source>
        <dbReference type="PIRSR" id="PIRSR610905-2"/>
    </source>
</evidence>
<dbReference type="GO" id="GO:0000272">
    <property type="term" value="P:polysaccharide catabolic process"/>
    <property type="evidence" value="ECO:0007669"/>
    <property type="project" value="TreeGrafter"/>
</dbReference>
<dbReference type="InterPro" id="IPR012341">
    <property type="entry name" value="6hp_glycosidase-like_sf"/>
</dbReference>
<dbReference type="InterPro" id="IPR010905">
    <property type="entry name" value="Glyco_hydro_88"/>
</dbReference>